<dbReference type="OrthoDB" id="342730at2759"/>
<proteinExistence type="predicted"/>
<dbReference type="PANTHER" id="PTHR13833:SF71">
    <property type="entry name" value="NHL DOMAIN-CONTAINING PROTEIN"/>
    <property type="match status" value="1"/>
</dbReference>
<comment type="caution">
    <text evidence="2">The sequence shown here is derived from an EMBL/GenBank/DDBJ whole genome shotgun (WGS) entry which is preliminary data.</text>
</comment>
<dbReference type="EMBL" id="CACSLK010012206">
    <property type="protein sequence ID" value="CAA0814155.1"/>
    <property type="molecule type" value="Genomic_DNA"/>
</dbReference>
<reference evidence="2" key="1">
    <citation type="submission" date="2019-12" db="EMBL/GenBank/DDBJ databases">
        <authorList>
            <person name="Scholes J."/>
        </authorList>
    </citation>
    <scope>NUCLEOTIDE SEQUENCE</scope>
</reference>
<organism evidence="2 3">
    <name type="scientific">Striga hermonthica</name>
    <name type="common">Purple witchweed</name>
    <name type="synonym">Buchnera hermonthica</name>
    <dbReference type="NCBI Taxonomy" id="68872"/>
    <lineage>
        <taxon>Eukaryota</taxon>
        <taxon>Viridiplantae</taxon>
        <taxon>Streptophyta</taxon>
        <taxon>Embryophyta</taxon>
        <taxon>Tracheophyta</taxon>
        <taxon>Spermatophyta</taxon>
        <taxon>Magnoliopsida</taxon>
        <taxon>eudicotyledons</taxon>
        <taxon>Gunneridae</taxon>
        <taxon>Pentapetalae</taxon>
        <taxon>asterids</taxon>
        <taxon>lamiids</taxon>
        <taxon>Lamiales</taxon>
        <taxon>Orobanchaceae</taxon>
        <taxon>Buchnereae</taxon>
        <taxon>Striga</taxon>
    </lineage>
</organism>
<dbReference type="AlphaFoldDB" id="A0A9N7MTW2"/>
<evidence type="ECO:0000313" key="2">
    <source>
        <dbReference type="EMBL" id="CAA0814155.1"/>
    </source>
</evidence>
<evidence type="ECO:0000313" key="3">
    <source>
        <dbReference type="Proteomes" id="UP001153555"/>
    </source>
</evidence>
<dbReference type="Proteomes" id="UP001153555">
    <property type="component" value="Unassembled WGS sequence"/>
</dbReference>
<feature type="signal peptide" evidence="1">
    <location>
        <begin position="1"/>
        <end position="26"/>
    </location>
</feature>
<accession>A0A9N7MTW2</accession>
<protein>
    <submittedName>
        <fullName evidence="2">NHL domain-containing protein</fullName>
    </submittedName>
</protein>
<dbReference type="InterPro" id="IPR011042">
    <property type="entry name" value="6-blade_b-propeller_TolB-like"/>
</dbReference>
<dbReference type="Gene3D" id="2.120.10.30">
    <property type="entry name" value="TolB, C-terminal domain"/>
    <property type="match status" value="1"/>
</dbReference>
<keyword evidence="1" id="KW-0732">Signal</keyword>
<gene>
    <name evidence="2" type="ORF">SHERM_14475</name>
</gene>
<name>A0A9N7MTW2_STRHE</name>
<evidence type="ECO:0000256" key="1">
    <source>
        <dbReference type="SAM" id="SignalP"/>
    </source>
</evidence>
<dbReference type="PANTHER" id="PTHR13833">
    <property type="match status" value="1"/>
</dbReference>
<keyword evidence="3" id="KW-1185">Reference proteome</keyword>
<feature type="chain" id="PRO_5040270455" evidence="1">
    <location>
        <begin position="27"/>
        <end position="411"/>
    </location>
</feature>
<sequence length="411" mass="45225">MAPSKCYAFAFVFFTFLHFRPTPAQGDGGKLIFEDGYTVTTVLDGDKTNLKVNPHSIHQRSHHFILLDSVASTFYTVLIPSSSNETVIKKLTGNGGAGYLDGGLDSARFNKPRSFAVDYNGNVYLADQRSIRKITSTGVTTIAGGFSQKAGRKDGPGRDASFSDDLELTFVPERCALMISDHGNRLVRQINLKEGDCTKHSGSVLGTTSAWIFGLGLSSLLGLIVGLVIRPYLIPLEGHTALQSSWTWTHCPTNLGRQIVMLCYGIKSAVVNSKTVFSLSRQMIILSLSQLSLTLRPWMVKPRGTREKTVSLMDLDELSSDYSSNSFSNNVMVSPEVDAELKDLLTFDGREMMVLTNGIEEQENGESIDVLLDKHNKIDGMIRDNLVNFEEQARNVRPSVECGSVGLVKRR</sequence>
<dbReference type="SUPFAM" id="SSF63829">
    <property type="entry name" value="Calcium-dependent phosphotriesterase"/>
    <property type="match status" value="1"/>
</dbReference>